<evidence type="ECO:0000313" key="1">
    <source>
        <dbReference type="EMBL" id="CAF0740913.1"/>
    </source>
</evidence>
<gene>
    <name evidence="2" type="ORF">GPM918_LOCUS3329</name>
    <name evidence="1" type="ORF">OVA965_LOCUS1433</name>
    <name evidence="4" type="ORF">SRO942_LOCUS3329</name>
    <name evidence="3" type="ORF">TMI583_LOCUS1434</name>
</gene>
<dbReference type="Proteomes" id="UP000681722">
    <property type="component" value="Unassembled WGS sequence"/>
</dbReference>
<evidence type="ECO:0000313" key="2">
    <source>
        <dbReference type="EMBL" id="CAF0797394.1"/>
    </source>
</evidence>
<dbReference type="AlphaFoldDB" id="A0A813SMY6"/>
<comment type="caution">
    <text evidence="2">The sequence shown here is derived from an EMBL/GenBank/DDBJ whole genome shotgun (WGS) entry which is preliminary data.</text>
</comment>
<dbReference type="EMBL" id="CAJNOQ010000405">
    <property type="protein sequence ID" value="CAF0797394.1"/>
    <property type="molecule type" value="Genomic_DNA"/>
</dbReference>
<dbReference type="Proteomes" id="UP000682733">
    <property type="component" value="Unassembled WGS sequence"/>
</dbReference>
<evidence type="ECO:0000313" key="3">
    <source>
        <dbReference type="EMBL" id="CAF3518349.1"/>
    </source>
</evidence>
<keyword evidence="5" id="KW-1185">Reference proteome</keyword>
<protein>
    <submittedName>
        <fullName evidence="2">Uncharacterized protein</fullName>
    </submittedName>
</protein>
<reference evidence="2" key="1">
    <citation type="submission" date="2021-02" db="EMBL/GenBank/DDBJ databases">
        <authorList>
            <person name="Nowell W R."/>
        </authorList>
    </citation>
    <scope>NUCLEOTIDE SEQUENCE</scope>
</reference>
<evidence type="ECO:0000313" key="5">
    <source>
        <dbReference type="Proteomes" id="UP000663829"/>
    </source>
</evidence>
<proteinExistence type="predicted"/>
<accession>A0A813SMY6</accession>
<dbReference type="GO" id="GO:0015485">
    <property type="term" value="F:cholesterol binding"/>
    <property type="evidence" value="ECO:0007669"/>
    <property type="project" value="InterPro"/>
</dbReference>
<dbReference type="EMBL" id="CAJOBC010000405">
    <property type="protein sequence ID" value="CAF3582161.1"/>
    <property type="molecule type" value="Genomic_DNA"/>
</dbReference>
<organism evidence="2 5">
    <name type="scientific">Didymodactylos carnosus</name>
    <dbReference type="NCBI Taxonomy" id="1234261"/>
    <lineage>
        <taxon>Eukaryota</taxon>
        <taxon>Metazoa</taxon>
        <taxon>Spiralia</taxon>
        <taxon>Gnathifera</taxon>
        <taxon>Rotifera</taxon>
        <taxon>Eurotatoria</taxon>
        <taxon>Bdelloidea</taxon>
        <taxon>Philodinida</taxon>
        <taxon>Philodinidae</taxon>
        <taxon>Didymodactylos</taxon>
    </lineage>
</organism>
<dbReference type="EMBL" id="CAJOBA010000264">
    <property type="protein sequence ID" value="CAF3518349.1"/>
    <property type="molecule type" value="Genomic_DNA"/>
</dbReference>
<dbReference type="EMBL" id="CAJNOK010000264">
    <property type="protein sequence ID" value="CAF0740913.1"/>
    <property type="molecule type" value="Genomic_DNA"/>
</dbReference>
<dbReference type="OrthoDB" id="9996041at2759"/>
<dbReference type="InterPro" id="IPR038700">
    <property type="entry name" value="Thiol_cytolys_C_sf"/>
</dbReference>
<dbReference type="Proteomes" id="UP000663829">
    <property type="component" value="Unassembled WGS sequence"/>
</dbReference>
<dbReference type="Gene3D" id="2.60.40.1430">
    <property type="entry name" value="Perfringolysin, domain 4"/>
    <property type="match status" value="1"/>
</dbReference>
<dbReference type="SUPFAM" id="SSF56978">
    <property type="entry name" value="Perfringolysin"/>
    <property type="match status" value="1"/>
</dbReference>
<name>A0A813SMY6_9BILA</name>
<dbReference type="Proteomes" id="UP000677228">
    <property type="component" value="Unassembled WGS sequence"/>
</dbReference>
<evidence type="ECO:0000313" key="4">
    <source>
        <dbReference type="EMBL" id="CAF3582161.1"/>
    </source>
</evidence>
<sequence length="109" mass="12317">MEGSNKKRRLVCGDSSIRVENRGGYVMRLLVTYESEGQSKVQNTGTYPVFQSRTITIPEGSRSVEIEAQADVFVNSFRTIFKTSNQCPQTRCFVVWGTTFNSAWSEQCC</sequence>
<dbReference type="InterPro" id="IPR036359">
    <property type="entry name" value="Thiol_cytolysin_sf"/>
</dbReference>